<proteinExistence type="predicted"/>
<sequence length="140" mass="15500">MAPNNKNNKNDQLELLGAVSKGSIGLNSQRQALPRNEVNLWWLNKAQSQRSVRRVAPPGTSTTPNVVMKTSTQCGFPFPYTSERVNTVEEGLDKRLEKLESVAINTKFTALEQRLSATEKNADVVVAAAATEKKVETMWL</sequence>
<accession>A0A8H5JZF1</accession>
<keyword evidence="2" id="KW-1185">Reference proteome</keyword>
<name>A0A8H5JZF1_9HYPO</name>
<dbReference type="Proteomes" id="UP000574317">
    <property type="component" value="Unassembled WGS sequence"/>
</dbReference>
<dbReference type="AlphaFoldDB" id="A0A8H5JZF1"/>
<protein>
    <submittedName>
        <fullName evidence="1">Uncharacterized protein</fullName>
    </submittedName>
</protein>
<reference evidence="1 2" key="1">
    <citation type="submission" date="2020-05" db="EMBL/GenBank/DDBJ databases">
        <title>Identification and distribution of gene clusters putatively required for synthesis of sphingolipid metabolism inhibitors in phylogenetically diverse species of the filamentous fungus Fusarium.</title>
        <authorList>
            <person name="Kim H.-S."/>
            <person name="Busman M."/>
            <person name="Brown D.W."/>
            <person name="Divon H."/>
            <person name="Uhlig S."/>
            <person name="Proctor R.H."/>
        </authorList>
    </citation>
    <scope>NUCLEOTIDE SEQUENCE [LARGE SCALE GENOMIC DNA]</scope>
    <source>
        <strain evidence="1 2">NRRL 25196</strain>
    </source>
</reference>
<organism evidence="1 2">
    <name type="scientific">Fusarium napiforme</name>
    <dbReference type="NCBI Taxonomy" id="42672"/>
    <lineage>
        <taxon>Eukaryota</taxon>
        <taxon>Fungi</taxon>
        <taxon>Dikarya</taxon>
        <taxon>Ascomycota</taxon>
        <taxon>Pezizomycotina</taxon>
        <taxon>Sordariomycetes</taxon>
        <taxon>Hypocreomycetidae</taxon>
        <taxon>Hypocreales</taxon>
        <taxon>Nectriaceae</taxon>
        <taxon>Fusarium</taxon>
        <taxon>Fusarium fujikuroi species complex</taxon>
    </lineage>
</organism>
<gene>
    <name evidence="1" type="ORF">FNAPI_3318</name>
</gene>
<comment type="caution">
    <text evidence="1">The sequence shown here is derived from an EMBL/GenBank/DDBJ whole genome shotgun (WGS) entry which is preliminary data.</text>
</comment>
<dbReference type="EMBL" id="JAAOAO010000115">
    <property type="protein sequence ID" value="KAF5562216.1"/>
    <property type="molecule type" value="Genomic_DNA"/>
</dbReference>
<evidence type="ECO:0000313" key="1">
    <source>
        <dbReference type="EMBL" id="KAF5562216.1"/>
    </source>
</evidence>
<evidence type="ECO:0000313" key="2">
    <source>
        <dbReference type="Proteomes" id="UP000574317"/>
    </source>
</evidence>